<dbReference type="NCBIfam" id="NF005541">
    <property type="entry name" value="PRK07204.1"/>
    <property type="match status" value="1"/>
</dbReference>
<dbReference type="CDD" id="cd00830">
    <property type="entry name" value="KAS_III"/>
    <property type="match status" value="1"/>
</dbReference>
<dbReference type="OrthoDB" id="9815506at2"/>
<evidence type="ECO:0000313" key="7">
    <source>
        <dbReference type="Proteomes" id="UP000271031"/>
    </source>
</evidence>
<evidence type="ECO:0000259" key="4">
    <source>
        <dbReference type="Pfam" id="PF08541"/>
    </source>
</evidence>
<gene>
    <name evidence="6" type="ORF">EDM56_15865</name>
</gene>
<dbReference type="RefSeq" id="WP_122918859.1">
    <property type="nucleotide sequence ID" value="NZ_RHHQ01000012.1"/>
</dbReference>
<dbReference type="Proteomes" id="UP000271031">
    <property type="component" value="Unassembled WGS sequence"/>
</dbReference>
<dbReference type="GO" id="GO:0004315">
    <property type="term" value="F:3-oxoacyl-[acyl-carrier-protein] synthase activity"/>
    <property type="evidence" value="ECO:0007669"/>
    <property type="project" value="InterPro"/>
</dbReference>
<dbReference type="Pfam" id="PF08541">
    <property type="entry name" value="ACP_syn_III_C"/>
    <property type="match status" value="1"/>
</dbReference>
<dbReference type="AlphaFoldDB" id="A0A3M8DGA7"/>
<proteinExistence type="predicted"/>
<dbReference type="Gene3D" id="3.40.47.10">
    <property type="match status" value="1"/>
</dbReference>
<evidence type="ECO:0000256" key="2">
    <source>
        <dbReference type="ARBA" id="ARBA00023315"/>
    </source>
</evidence>
<dbReference type="Pfam" id="PF08545">
    <property type="entry name" value="ACP_syn_III"/>
    <property type="match status" value="1"/>
</dbReference>
<evidence type="ECO:0000313" key="6">
    <source>
        <dbReference type="EMBL" id="RNB87160.1"/>
    </source>
</evidence>
<feature type="domain" description="Beta-ketoacyl-[acyl-carrier-protein] synthase III N-terminal" evidence="5">
    <location>
        <begin position="110"/>
        <end position="189"/>
    </location>
</feature>
<sequence>MDCRQIAITGTGMYVPPRRVTSSELDQRLGLADGWTAKKTGVLERRYTEGETSSQMGAKAARAALEQAGYELSDIDCIVGVSGTAQQEIPCTAALIQRELGGGGSGIPAFDLNSTCLSFVAGLDTISYLVEAGRYRRVLLVASEIASVGLDWEQKESCTLFGDGAAAAIIERTPAGSASRILAARMETYSKGAHLSEIRGGGTMLHPRLYSETTKADFLFQMDGRGIFRMTSRLIEPFVEKLLSESGLGMDEIDWVIPHQASGMSMRILREKLGVRPERFIMNIANYGNTIATSIPLALHETIATRGIKRGDRVLLLGVSAGLSLGGIVLAY</sequence>
<evidence type="ECO:0000256" key="3">
    <source>
        <dbReference type="SAM" id="Phobius"/>
    </source>
</evidence>
<dbReference type="InterPro" id="IPR016039">
    <property type="entry name" value="Thiolase-like"/>
</dbReference>
<feature type="domain" description="Beta-ketoacyl-[acyl-carrier-protein] synthase III C-terminal" evidence="4">
    <location>
        <begin position="243"/>
        <end position="331"/>
    </location>
</feature>
<dbReference type="GO" id="GO:0006633">
    <property type="term" value="P:fatty acid biosynthetic process"/>
    <property type="evidence" value="ECO:0007669"/>
    <property type="project" value="InterPro"/>
</dbReference>
<dbReference type="InterPro" id="IPR013751">
    <property type="entry name" value="ACP_syn_III_N"/>
</dbReference>
<dbReference type="NCBIfam" id="NF006829">
    <property type="entry name" value="PRK09352.1"/>
    <property type="match status" value="1"/>
</dbReference>
<organism evidence="6 7">
    <name type="scientific">Brevibacillus fluminis</name>
    <dbReference type="NCBI Taxonomy" id="511487"/>
    <lineage>
        <taxon>Bacteria</taxon>
        <taxon>Bacillati</taxon>
        <taxon>Bacillota</taxon>
        <taxon>Bacilli</taxon>
        <taxon>Bacillales</taxon>
        <taxon>Paenibacillaceae</taxon>
        <taxon>Brevibacillus</taxon>
    </lineage>
</organism>
<protein>
    <submittedName>
        <fullName evidence="6">Beta-ketoacyl-ACP synthase III</fullName>
    </submittedName>
</protein>
<dbReference type="InterPro" id="IPR013747">
    <property type="entry name" value="ACP_syn_III_C"/>
</dbReference>
<reference evidence="6 7" key="1">
    <citation type="submission" date="2018-10" db="EMBL/GenBank/DDBJ databases">
        <title>Phylogenomics of Brevibacillus.</title>
        <authorList>
            <person name="Dunlap C."/>
        </authorList>
    </citation>
    <scope>NUCLEOTIDE SEQUENCE [LARGE SCALE GENOMIC DNA]</scope>
    <source>
        <strain evidence="6 7">JCM 15716</strain>
    </source>
</reference>
<keyword evidence="7" id="KW-1185">Reference proteome</keyword>
<keyword evidence="2" id="KW-0012">Acyltransferase</keyword>
<feature type="transmembrane region" description="Helical" evidence="3">
    <location>
        <begin position="314"/>
        <end position="331"/>
    </location>
</feature>
<keyword evidence="3" id="KW-0812">Transmembrane</keyword>
<dbReference type="PANTHER" id="PTHR34069:SF2">
    <property type="entry name" value="BETA-KETOACYL-[ACYL-CARRIER-PROTEIN] SYNTHASE III"/>
    <property type="match status" value="1"/>
</dbReference>
<keyword evidence="1" id="KW-0808">Transferase</keyword>
<name>A0A3M8DGA7_9BACL</name>
<evidence type="ECO:0000256" key="1">
    <source>
        <dbReference type="ARBA" id="ARBA00022679"/>
    </source>
</evidence>
<accession>A0A3M8DGA7</accession>
<dbReference type="SUPFAM" id="SSF53901">
    <property type="entry name" value="Thiolase-like"/>
    <property type="match status" value="1"/>
</dbReference>
<keyword evidence="3" id="KW-1133">Transmembrane helix</keyword>
<dbReference type="PANTHER" id="PTHR34069">
    <property type="entry name" value="3-OXOACYL-[ACYL-CARRIER-PROTEIN] SYNTHASE 3"/>
    <property type="match status" value="1"/>
</dbReference>
<dbReference type="EMBL" id="RHHQ01000012">
    <property type="protein sequence ID" value="RNB87160.1"/>
    <property type="molecule type" value="Genomic_DNA"/>
</dbReference>
<comment type="caution">
    <text evidence="6">The sequence shown here is derived from an EMBL/GenBank/DDBJ whole genome shotgun (WGS) entry which is preliminary data.</text>
</comment>
<dbReference type="GO" id="GO:0044550">
    <property type="term" value="P:secondary metabolite biosynthetic process"/>
    <property type="evidence" value="ECO:0007669"/>
    <property type="project" value="TreeGrafter"/>
</dbReference>
<evidence type="ECO:0000259" key="5">
    <source>
        <dbReference type="Pfam" id="PF08545"/>
    </source>
</evidence>
<keyword evidence="3" id="KW-0472">Membrane</keyword>